<evidence type="ECO:0000313" key="2">
    <source>
        <dbReference type="EMBL" id="UZP76386.1"/>
    </source>
</evidence>
<reference evidence="2" key="1">
    <citation type="submission" date="2022-11" db="EMBL/GenBank/DDBJ databases">
        <authorList>
            <person name="Vasilchenko N.G."/>
            <person name="Prazdnova E.V."/>
            <person name="Gorovtsov A.V."/>
            <person name="Chistyakov V.A."/>
            <person name="Pak M.L."/>
        </authorList>
    </citation>
    <scope>NUCLEOTIDE SEQUENCE</scope>
    <source>
        <strain evidence="2">R 4.5</strain>
    </source>
</reference>
<evidence type="ECO:0000256" key="1">
    <source>
        <dbReference type="SAM" id="SignalP"/>
    </source>
</evidence>
<proteinExistence type="predicted"/>
<dbReference type="EMBL" id="CP097770">
    <property type="protein sequence ID" value="UZP76386.1"/>
    <property type="molecule type" value="Genomic_DNA"/>
</dbReference>
<name>A0AAE9PR88_PAEPO</name>
<keyword evidence="1" id="KW-0732">Signal</keyword>
<gene>
    <name evidence="2" type="ORF">MF626_07720</name>
</gene>
<feature type="chain" id="PRO_5041935776" evidence="1">
    <location>
        <begin position="28"/>
        <end position="64"/>
    </location>
</feature>
<organism evidence="2">
    <name type="scientific">Paenibacillus polymyxa</name>
    <name type="common">Bacillus polymyxa</name>
    <dbReference type="NCBI Taxonomy" id="1406"/>
    <lineage>
        <taxon>Bacteria</taxon>
        <taxon>Bacillati</taxon>
        <taxon>Bacillota</taxon>
        <taxon>Bacilli</taxon>
        <taxon>Bacillales</taxon>
        <taxon>Paenibacillaceae</taxon>
        <taxon>Paenibacillus</taxon>
    </lineage>
</organism>
<dbReference type="AlphaFoldDB" id="A0AAE9PR88"/>
<accession>A0AAE9PR88</accession>
<protein>
    <submittedName>
        <fullName evidence="2">Uncharacterized protein</fullName>
    </submittedName>
</protein>
<sequence>MLAKKALKKVLVATLLGSVLIPSAAFADSDYEKQLDQQYGPENGYSVFYNAPSMMKNLYSLCNL</sequence>
<feature type="signal peptide" evidence="1">
    <location>
        <begin position="1"/>
        <end position="27"/>
    </location>
</feature>